<proteinExistence type="predicted"/>
<organism evidence="1 2">
    <name type="scientific">Phreatobacter stygius</name>
    <dbReference type="NCBI Taxonomy" id="1940610"/>
    <lineage>
        <taxon>Bacteria</taxon>
        <taxon>Pseudomonadati</taxon>
        <taxon>Pseudomonadota</taxon>
        <taxon>Alphaproteobacteria</taxon>
        <taxon>Hyphomicrobiales</taxon>
        <taxon>Phreatobacteraceae</taxon>
        <taxon>Phreatobacter</taxon>
    </lineage>
</organism>
<protein>
    <submittedName>
        <fullName evidence="1">Uncharacterized protein</fullName>
    </submittedName>
</protein>
<sequence length="95" mass="10327">MEHDLDQTPDLLLEVVDECVRAGRRRNEIAAFLAREYGLDAGSIARLIADHGARQTRQAVSAGITASAALYLAVLSLLQRQAQEPGELMPLMLLA</sequence>
<dbReference type="OrthoDB" id="9816112at2"/>
<reference evidence="1 2" key="1">
    <citation type="submission" date="2019-04" db="EMBL/GenBank/DDBJ databases">
        <title>Phreatobacter aquaticus sp. nov.</title>
        <authorList>
            <person name="Choi A."/>
        </authorList>
    </citation>
    <scope>NUCLEOTIDE SEQUENCE [LARGE SCALE GENOMIC DNA]</scope>
    <source>
        <strain evidence="1 2">KCTC 52518</strain>
    </source>
</reference>
<name>A0A4D7AV65_9HYPH</name>
<dbReference type="EMBL" id="CP039690">
    <property type="protein sequence ID" value="QCI63475.1"/>
    <property type="molecule type" value="Genomic_DNA"/>
</dbReference>
<keyword evidence="2" id="KW-1185">Reference proteome</keyword>
<dbReference type="KEGG" id="pstg:E8M01_04015"/>
<gene>
    <name evidence="1" type="ORF">E8M01_04015</name>
</gene>
<dbReference type="RefSeq" id="WP_136958933.1">
    <property type="nucleotide sequence ID" value="NZ_CP039690.1"/>
</dbReference>
<dbReference type="Proteomes" id="UP000298781">
    <property type="component" value="Chromosome"/>
</dbReference>
<evidence type="ECO:0000313" key="2">
    <source>
        <dbReference type="Proteomes" id="UP000298781"/>
    </source>
</evidence>
<accession>A0A4D7AV65</accession>
<evidence type="ECO:0000313" key="1">
    <source>
        <dbReference type="EMBL" id="QCI63475.1"/>
    </source>
</evidence>
<dbReference type="AlphaFoldDB" id="A0A4D7AV65"/>